<accession>A0A371EDJ9</accession>
<evidence type="ECO:0000256" key="2">
    <source>
        <dbReference type="ARBA" id="ARBA00022896"/>
    </source>
</evidence>
<evidence type="ECO:0000313" key="5">
    <source>
        <dbReference type="EMBL" id="RDX64089.1"/>
    </source>
</evidence>
<dbReference type="PROSITE" id="PS51471">
    <property type="entry name" value="FE2OG_OXY"/>
    <property type="match status" value="1"/>
</dbReference>
<dbReference type="Gene3D" id="2.60.120.330">
    <property type="entry name" value="B-lactam Antibiotic, Isopenicillin N Synthase, Chain"/>
    <property type="match status" value="1"/>
</dbReference>
<gene>
    <name evidence="5" type="primary">H6H</name>
    <name evidence="5" type="ORF">CR513_57395</name>
</gene>
<dbReference type="STRING" id="157652.A0A371EDJ9"/>
<dbReference type="PANTHER" id="PTHR47991">
    <property type="entry name" value="OXOGLUTARATE/IRON-DEPENDENT DIOXYGENASE"/>
    <property type="match status" value="1"/>
</dbReference>
<evidence type="ECO:0000313" key="6">
    <source>
        <dbReference type="Proteomes" id="UP000257109"/>
    </source>
</evidence>
<organism evidence="5 6">
    <name type="scientific">Mucuna pruriens</name>
    <name type="common">Velvet bean</name>
    <name type="synonym">Dolichos pruriens</name>
    <dbReference type="NCBI Taxonomy" id="157652"/>
    <lineage>
        <taxon>Eukaryota</taxon>
        <taxon>Viridiplantae</taxon>
        <taxon>Streptophyta</taxon>
        <taxon>Embryophyta</taxon>
        <taxon>Tracheophyta</taxon>
        <taxon>Spermatophyta</taxon>
        <taxon>Magnoliopsida</taxon>
        <taxon>eudicotyledons</taxon>
        <taxon>Gunneridae</taxon>
        <taxon>Pentapetalae</taxon>
        <taxon>rosids</taxon>
        <taxon>fabids</taxon>
        <taxon>Fabales</taxon>
        <taxon>Fabaceae</taxon>
        <taxon>Papilionoideae</taxon>
        <taxon>50 kb inversion clade</taxon>
        <taxon>NPAAA clade</taxon>
        <taxon>indigoferoid/millettioid clade</taxon>
        <taxon>Phaseoleae</taxon>
        <taxon>Mucuna</taxon>
    </lineage>
</organism>
<dbReference type="InterPro" id="IPR005123">
    <property type="entry name" value="Oxoglu/Fe-dep_dioxygenase_dom"/>
</dbReference>
<proteinExistence type="predicted"/>
<protein>
    <submittedName>
        <fullName evidence="5">Hyoscyamine 6-dioxygenase</fullName>
    </submittedName>
</protein>
<evidence type="ECO:0000256" key="3">
    <source>
        <dbReference type="ARBA" id="ARBA00023004"/>
    </source>
</evidence>
<dbReference type="SUPFAM" id="SSF51197">
    <property type="entry name" value="Clavaminate synthase-like"/>
    <property type="match status" value="1"/>
</dbReference>
<dbReference type="InterPro" id="IPR044861">
    <property type="entry name" value="IPNS-like_FE2OG_OXY"/>
</dbReference>
<reference evidence="5" key="1">
    <citation type="submission" date="2018-05" db="EMBL/GenBank/DDBJ databases">
        <title>Draft genome of Mucuna pruriens seed.</title>
        <authorList>
            <person name="Nnadi N.E."/>
            <person name="Vos R."/>
            <person name="Hasami M.H."/>
            <person name="Devisetty U.K."/>
            <person name="Aguiy J.C."/>
        </authorList>
    </citation>
    <scope>NUCLEOTIDE SEQUENCE [LARGE SCALE GENOMIC DNA]</scope>
    <source>
        <strain evidence="5">JCA_2017</strain>
    </source>
</reference>
<evidence type="ECO:0000259" key="4">
    <source>
        <dbReference type="PROSITE" id="PS51471"/>
    </source>
</evidence>
<keyword evidence="2" id="KW-0847">Vitamin C</keyword>
<dbReference type="GO" id="GO:0031418">
    <property type="term" value="F:L-ascorbic acid binding"/>
    <property type="evidence" value="ECO:0007669"/>
    <property type="project" value="UniProtKB-KW"/>
</dbReference>
<dbReference type="GO" id="GO:0046872">
    <property type="term" value="F:metal ion binding"/>
    <property type="evidence" value="ECO:0007669"/>
    <property type="project" value="UniProtKB-KW"/>
</dbReference>
<dbReference type="OrthoDB" id="406156at2759"/>
<dbReference type="EMBL" id="QJKJ01014558">
    <property type="protein sequence ID" value="RDX64089.1"/>
    <property type="molecule type" value="Genomic_DNA"/>
</dbReference>
<feature type="domain" description="Fe2OG dioxygenase" evidence="4">
    <location>
        <begin position="37"/>
        <end position="137"/>
    </location>
</feature>
<dbReference type="AlphaFoldDB" id="A0A371EDJ9"/>
<evidence type="ECO:0000256" key="1">
    <source>
        <dbReference type="ARBA" id="ARBA00022723"/>
    </source>
</evidence>
<sequence length="186" mass="20704">ECVGAFSQEAKKLGSRILSLISEGLGLKCGYFENDLTGLMILNVSHYPPCADPSLTLGITKHADPNVITILLQDDISGLQVLKDGKWIAVEPIPHAFVINIGCQLEIISNGKLRSAEHRVVTNSRNARTTAAFFLDPSDDCFIEPAQALIDEHHPPIFRSFKYKEFRCHFYSKLDDIEVVMKSFQA</sequence>
<feature type="non-terminal residue" evidence="5">
    <location>
        <position position="186"/>
    </location>
</feature>
<name>A0A371EDJ9_MUCPR</name>
<dbReference type="InterPro" id="IPR050295">
    <property type="entry name" value="Plant_2OG-oxidoreductases"/>
</dbReference>
<feature type="non-terminal residue" evidence="5">
    <location>
        <position position="1"/>
    </location>
</feature>
<dbReference type="Pfam" id="PF03171">
    <property type="entry name" value="2OG-FeII_Oxy"/>
    <property type="match status" value="1"/>
</dbReference>
<keyword evidence="3" id="KW-0408">Iron</keyword>
<keyword evidence="6" id="KW-1185">Reference proteome</keyword>
<dbReference type="GO" id="GO:0051213">
    <property type="term" value="F:dioxygenase activity"/>
    <property type="evidence" value="ECO:0007669"/>
    <property type="project" value="UniProtKB-KW"/>
</dbReference>
<dbReference type="InterPro" id="IPR027443">
    <property type="entry name" value="IPNS-like_sf"/>
</dbReference>
<comment type="caution">
    <text evidence="5">The sequence shown here is derived from an EMBL/GenBank/DDBJ whole genome shotgun (WGS) entry which is preliminary data.</text>
</comment>
<dbReference type="Proteomes" id="UP000257109">
    <property type="component" value="Unassembled WGS sequence"/>
</dbReference>
<keyword evidence="1" id="KW-0479">Metal-binding</keyword>